<dbReference type="RefSeq" id="WP_093754092.1">
    <property type="nucleotide sequence ID" value="NZ_FNNG01000012.1"/>
</dbReference>
<organism evidence="2 3">
    <name type="scientific">Tepidimicrobium xylanilyticum</name>
    <dbReference type="NCBI Taxonomy" id="1123352"/>
    <lineage>
        <taxon>Bacteria</taxon>
        <taxon>Bacillati</taxon>
        <taxon>Bacillota</taxon>
        <taxon>Tissierellia</taxon>
        <taxon>Tissierellales</taxon>
        <taxon>Tepidimicrobiaceae</taxon>
        <taxon>Tepidimicrobium</taxon>
    </lineage>
</organism>
<dbReference type="InterPro" id="IPR013317">
    <property type="entry name" value="DnaA_dom"/>
</dbReference>
<dbReference type="AlphaFoldDB" id="A0A1H3CDQ5"/>
<dbReference type="PANTHER" id="PTHR30050:SF4">
    <property type="entry name" value="ATP-BINDING PROTEIN RV3427C IN INSERTION SEQUENCE-RELATED"/>
    <property type="match status" value="1"/>
</dbReference>
<name>A0A1H3CDQ5_9FIRM</name>
<dbReference type="SMART" id="SM00382">
    <property type="entry name" value="AAA"/>
    <property type="match status" value="1"/>
</dbReference>
<dbReference type="PANTHER" id="PTHR30050">
    <property type="entry name" value="CHROMOSOMAL REPLICATION INITIATOR PROTEIN DNAA"/>
    <property type="match status" value="1"/>
</dbReference>
<keyword evidence="3" id="KW-1185">Reference proteome</keyword>
<dbReference type="EMBL" id="FNNG01000012">
    <property type="protein sequence ID" value="SDX51639.1"/>
    <property type="molecule type" value="Genomic_DNA"/>
</dbReference>
<gene>
    <name evidence="2" type="ORF">SAMN05660923_02450</name>
</gene>
<proteinExistence type="predicted"/>
<evidence type="ECO:0000313" key="3">
    <source>
        <dbReference type="Proteomes" id="UP000198828"/>
    </source>
</evidence>
<reference evidence="2 3" key="1">
    <citation type="submission" date="2016-10" db="EMBL/GenBank/DDBJ databases">
        <authorList>
            <person name="de Groot N.N."/>
        </authorList>
    </citation>
    <scope>NUCLEOTIDE SEQUENCE [LARGE SCALE GENOMIC DNA]</scope>
    <source>
        <strain evidence="2 3">DSM 23310</strain>
    </source>
</reference>
<evidence type="ECO:0000313" key="2">
    <source>
        <dbReference type="EMBL" id="SDX51639.1"/>
    </source>
</evidence>
<dbReference type="Proteomes" id="UP000198828">
    <property type="component" value="Unassembled WGS sequence"/>
</dbReference>
<dbReference type="SUPFAM" id="SSF52540">
    <property type="entry name" value="P-loop containing nucleoside triphosphate hydrolases"/>
    <property type="match status" value="1"/>
</dbReference>
<accession>A0A1H3CDQ5</accession>
<dbReference type="Pfam" id="PF00308">
    <property type="entry name" value="Bac_DnaA"/>
    <property type="match status" value="1"/>
</dbReference>
<dbReference type="NCBIfam" id="NF005304">
    <property type="entry name" value="PRK06835.1"/>
    <property type="match status" value="1"/>
</dbReference>
<dbReference type="Gene3D" id="3.40.50.300">
    <property type="entry name" value="P-loop containing nucleotide triphosphate hydrolases"/>
    <property type="match status" value="1"/>
</dbReference>
<dbReference type="InterPro" id="IPR027417">
    <property type="entry name" value="P-loop_NTPase"/>
</dbReference>
<dbReference type="CDD" id="cd00009">
    <property type="entry name" value="AAA"/>
    <property type="match status" value="1"/>
</dbReference>
<feature type="domain" description="AAA+ ATPase" evidence="1">
    <location>
        <begin position="184"/>
        <end position="316"/>
    </location>
</feature>
<sequence length="331" mass="39138">MYDQILRDILMEYEKKRDRAIYEQNIRIQRIYNKIPRIREIDRTIREMGLQISKAVIENPGNYIENMERVKKEIEKLKMEKAYLLTENNIPLDYLEPIYECKKCYDTGYLSNGDKCSCLKQALINKAYKMSNIEDVLERENFQTFNINIFPNEPVEGETMTPRENMANITSICEGFVSNFDDKNGENLLFYGSTGLGKTFMCNCIAKALLDKNKIVIYQTAFRILEIIEKRRFGRDSERFNDWEYDLLFEADLLIIDDLGTELSNAFTNAEIFNIVNTRLINNTKTIISTNLTPKEISEIYTERVFSRILDRFIPLKFFGPDLRYYRWEAK</sequence>
<protein>
    <submittedName>
        <fullName evidence="2">DNA replication protein DnaC</fullName>
    </submittedName>
</protein>
<dbReference type="GO" id="GO:0006260">
    <property type="term" value="P:DNA replication"/>
    <property type="evidence" value="ECO:0007669"/>
    <property type="project" value="TreeGrafter"/>
</dbReference>
<dbReference type="OrthoDB" id="9776217at2"/>
<dbReference type="InterPro" id="IPR003593">
    <property type="entry name" value="AAA+_ATPase"/>
</dbReference>
<evidence type="ECO:0000259" key="1">
    <source>
        <dbReference type="SMART" id="SM00382"/>
    </source>
</evidence>